<dbReference type="SUPFAM" id="SSF53098">
    <property type="entry name" value="Ribonuclease H-like"/>
    <property type="match status" value="1"/>
</dbReference>
<evidence type="ECO:0000259" key="1">
    <source>
        <dbReference type="Pfam" id="PF05699"/>
    </source>
</evidence>
<dbReference type="EMBL" id="JAHUTJ010052717">
    <property type="protein sequence ID" value="MED6285275.1"/>
    <property type="molecule type" value="Genomic_DNA"/>
</dbReference>
<feature type="domain" description="HAT C-terminal dimerisation" evidence="1">
    <location>
        <begin position="70"/>
        <end position="115"/>
    </location>
</feature>
<dbReference type="PANTHER" id="PTHR46169:SF15">
    <property type="entry name" value="INNER CENTROMERE PROTEIN A-LIKE ISOFORM X1-RELATED"/>
    <property type="match status" value="1"/>
</dbReference>
<keyword evidence="3" id="KW-1185">Reference proteome</keyword>
<reference evidence="2 3" key="1">
    <citation type="submission" date="2021-06" db="EMBL/GenBank/DDBJ databases">
        <authorList>
            <person name="Palmer J.M."/>
        </authorList>
    </citation>
    <scope>NUCLEOTIDE SEQUENCE [LARGE SCALE GENOMIC DNA]</scope>
    <source>
        <strain evidence="2 3">CL_MEX2019</strain>
        <tissue evidence="2">Muscle</tissue>
    </source>
</reference>
<dbReference type="Pfam" id="PF05699">
    <property type="entry name" value="Dimer_Tnp_hAT"/>
    <property type="match status" value="1"/>
</dbReference>
<name>A0ABU7EDK6_9TELE</name>
<organism evidence="2 3">
    <name type="scientific">Characodon lateralis</name>
    <dbReference type="NCBI Taxonomy" id="208331"/>
    <lineage>
        <taxon>Eukaryota</taxon>
        <taxon>Metazoa</taxon>
        <taxon>Chordata</taxon>
        <taxon>Craniata</taxon>
        <taxon>Vertebrata</taxon>
        <taxon>Euteleostomi</taxon>
        <taxon>Actinopterygii</taxon>
        <taxon>Neopterygii</taxon>
        <taxon>Teleostei</taxon>
        <taxon>Neoteleostei</taxon>
        <taxon>Acanthomorphata</taxon>
        <taxon>Ovalentaria</taxon>
        <taxon>Atherinomorphae</taxon>
        <taxon>Cyprinodontiformes</taxon>
        <taxon>Goodeidae</taxon>
        <taxon>Characodon</taxon>
    </lineage>
</organism>
<gene>
    <name evidence="2" type="ORF">CHARACLAT_027669</name>
</gene>
<evidence type="ECO:0000313" key="3">
    <source>
        <dbReference type="Proteomes" id="UP001352852"/>
    </source>
</evidence>
<evidence type="ECO:0000313" key="2">
    <source>
        <dbReference type="EMBL" id="MED6285275.1"/>
    </source>
</evidence>
<dbReference type="InterPro" id="IPR008906">
    <property type="entry name" value="HATC_C_dom"/>
</dbReference>
<dbReference type="InterPro" id="IPR012337">
    <property type="entry name" value="RNaseH-like_sf"/>
</dbReference>
<proteinExistence type="predicted"/>
<protein>
    <recommendedName>
        <fullName evidence="1">HAT C-terminal dimerisation domain-containing protein</fullName>
    </recommendedName>
</protein>
<comment type="caution">
    <text evidence="2">The sequence shown here is derived from an EMBL/GenBank/DDBJ whole genome shotgun (WGS) entry which is preliminary data.</text>
</comment>
<accession>A0ABU7EDK6</accession>
<dbReference type="InterPro" id="IPR052717">
    <property type="entry name" value="Vacuolar_transposase_reg"/>
</dbReference>
<sequence>MRIQIGEKNCCFQKNTEGIKIDEGAQEMGEATLLKKPKKSSTLESLLGTVYSPIVKNHRQKTPAMRAEDEIRRYRAENPAGLNENPLNWWRSNEKEYPLLARIAKQYLCVGGTSIRQRGCFRQPVILSLQKGAA</sequence>
<dbReference type="Proteomes" id="UP001352852">
    <property type="component" value="Unassembled WGS sequence"/>
</dbReference>
<dbReference type="PANTHER" id="PTHR46169">
    <property type="entry name" value="DNA REPLICATION-RELATED ELEMENT FACTOR, ISOFORM A"/>
    <property type="match status" value="1"/>
</dbReference>